<dbReference type="PANTHER" id="PTHR34606">
    <property type="entry name" value="BON DOMAIN-CONTAINING PROTEIN"/>
    <property type="match status" value="1"/>
</dbReference>
<dbReference type="InterPro" id="IPR014004">
    <property type="entry name" value="Transpt-assoc_nodulatn_dom_bac"/>
</dbReference>
<feature type="signal peptide" evidence="1">
    <location>
        <begin position="1"/>
        <end position="24"/>
    </location>
</feature>
<proteinExistence type="predicted"/>
<dbReference type="EMBL" id="CP139965">
    <property type="protein sequence ID" value="WQD76792.1"/>
    <property type="molecule type" value="Genomic_DNA"/>
</dbReference>
<name>A0ABZ0WHH0_9BURK</name>
<dbReference type="Proteomes" id="UP001325479">
    <property type="component" value="Chromosome"/>
</dbReference>
<dbReference type="InterPro" id="IPR051686">
    <property type="entry name" value="Lipoprotein_DolP"/>
</dbReference>
<feature type="domain" description="BON" evidence="2">
    <location>
        <begin position="49"/>
        <end position="117"/>
    </location>
</feature>
<evidence type="ECO:0000259" key="2">
    <source>
        <dbReference type="PROSITE" id="PS50914"/>
    </source>
</evidence>
<reference evidence="3 4" key="1">
    <citation type="submission" date="2023-12" db="EMBL/GenBank/DDBJ databases">
        <title>Genome sequencing and assembly of bacterial species from a model synthetic community.</title>
        <authorList>
            <person name="Hogle S.L."/>
        </authorList>
    </citation>
    <scope>NUCLEOTIDE SEQUENCE [LARGE SCALE GENOMIC DNA]</scope>
    <source>
        <strain evidence="3 4">HAMBI 2494</strain>
    </source>
</reference>
<gene>
    <name evidence="3" type="ORF">U0042_22305</name>
</gene>
<dbReference type="Pfam" id="PF04972">
    <property type="entry name" value="BON"/>
    <property type="match status" value="1"/>
</dbReference>
<evidence type="ECO:0000256" key="1">
    <source>
        <dbReference type="SAM" id="SignalP"/>
    </source>
</evidence>
<dbReference type="PANTHER" id="PTHR34606:SF15">
    <property type="entry name" value="BON DOMAIN-CONTAINING PROTEIN"/>
    <property type="match status" value="1"/>
</dbReference>
<organism evidence="3 4">
    <name type="scientific">Paraburkholderia kururiensis</name>
    <dbReference type="NCBI Taxonomy" id="984307"/>
    <lineage>
        <taxon>Bacteria</taxon>
        <taxon>Pseudomonadati</taxon>
        <taxon>Pseudomonadota</taxon>
        <taxon>Betaproteobacteria</taxon>
        <taxon>Burkholderiales</taxon>
        <taxon>Burkholderiaceae</taxon>
        <taxon>Paraburkholderia</taxon>
    </lineage>
</organism>
<dbReference type="SMART" id="SM00749">
    <property type="entry name" value="BON"/>
    <property type="match status" value="1"/>
</dbReference>
<dbReference type="Gene3D" id="3.30.1340.30">
    <property type="match status" value="1"/>
</dbReference>
<dbReference type="PROSITE" id="PS50914">
    <property type="entry name" value="BON"/>
    <property type="match status" value="1"/>
</dbReference>
<sequence>MKSVNFLKSLGVALCMTIACSAYAQSSDAAAGGDASMSAPAAKKATKKADRKLGYAVRKALSKSQGVDVSNITVRSRGGAITLTGSVPDESQIAKAEEVAKSVPGVTSVTNKLTKVQQ</sequence>
<feature type="chain" id="PRO_5047353017" evidence="1">
    <location>
        <begin position="25"/>
        <end position="118"/>
    </location>
</feature>
<dbReference type="PROSITE" id="PS51257">
    <property type="entry name" value="PROKAR_LIPOPROTEIN"/>
    <property type="match status" value="1"/>
</dbReference>
<protein>
    <submittedName>
        <fullName evidence="3">BON domain-containing protein</fullName>
    </submittedName>
</protein>
<accession>A0ABZ0WHH0</accession>
<evidence type="ECO:0000313" key="3">
    <source>
        <dbReference type="EMBL" id="WQD76792.1"/>
    </source>
</evidence>
<keyword evidence="1" id="KW-0732">Signal</keyword>
<dbReference type="RefSeq" id="WP_114809090.1">
    <property type="nucleotide sequence ID" value="NZ_CP139965.1"/>
</dbReference>
<evidence type="ECO:0000313" key="4">
    <source>
        <dbReference type="Proteomes" id="UP001325479"/>
    </source>
</evidence>
<keyword evidence="4" id="KW-1185">Reference proteome</keyword>
<dbReference type="InterPro" id="IPR007055">
    <property type="entry name" value="BON_dom"/>
</dbReference>